<evidence type="ECO:0000313" key="11">
    <source>
        <dbReference type="Proteomes" id="UP001221898"/>
    </source>
</evidence>
<dbReference type="InterPro" id="IPR003599">
    <property type="entry name" value="Ig_sub"/>
</dbReference>
<evidence type="ECO:0000259" key="8">
    <source>
        <dbReference type="PROSITE" id="PS50287"/>
    </source>
</evidence>
<dbReference type="PROSITE" id="PS50287">
    <property type="entry name" value="SRCR_2"/>
    <property type="match status" value="1"/>
</dbReference>
<dbReference type="Pfam" id="PF17737">
    <property type="entry name" value="Ig_C19orf38"/>
    <property type="match status" value="1"/>
</dbReference>
<dbReference type="InterPro" id="IPR041066">
    <property type="entry name" value="C19orf38_Ig"/>
</dbReference>
<keyword evidence="6" id="KW-1133">Transmembrane helix</keyword>
<keyword evidence="11" id="KW-1185">Reference proteome</keyword>
<dbReference type="GO" id="GO:0005615">
    <property type="term" value="C:extracellular space"/>
    <property type="evidence" value="ECO:0007669"/>
    <property type="project" value="TreeGrafter"/>
</dbReference>
<dbReference type="PRINTS" id="PR00258">
    <property type="entry name" value="SPERACTRCPTR"/>
</dbReference>
<dbReference type="InterPro" id="IPR036772">
    <property type="entry name" value="SRCR-like_dom_sf"/>
</dbReference>
<evidence type="ECO:0000256" key="4">
    <source>
        <dbReference type="ARBA" id="ARBA00023319"/>
    </source>
</evidence>
<evidence type="ECO:0000256" key="2">
    <source>
        <dbReference type="ARBA" id="ARBA00023157"/>
    </source>
</evidence>
<reference evidence="10" key="1">
    <citation type="journal article" date="2023" name="Science">
        <title>Genome structures resolve the early diversification of teleost fishes.</title>
        <authorList>
            <person name="Parey E."/>
            <person name="Louis A."/>
            <person name="Montfort J."/>
            <person name="Bouchez O."/>
            <person name="Roques C."/>
            <person name="Iampietro C."/>
            <person name="Lluch J."/>
            <person name="Castinel A."/>
            <person name="Donnadieu C."/>
            <person name="Desvignes T."/>
            <person name="Floi Bucao C."/>
            <person name="Jouanno E."/>
            <person name="Wen M."/>
            <person name="Mejri S."/>
            <person name="Dirks R."/>
            <person name="Jansen H."/>
            <person name="Henkel C."/>
            <person name="Chen W.J."/>
            <person name="Zahm M."/>
            <person name="Cabau C."/>
            <person name="Klopp C."/>
            <person name="Thompson A.W."/>
            <person name="Robinson-Rechavi M."/>
            <person name="Braasch I."/>
            <person name="Lecointre G."/>
            <person name="Bobe J."/>
            <person name="Postlethwait J.H."/>
            <person name="Berthelot C."/>
            <person name="Roest Crollius H."/>
            <person name="Guiguen Y."/>
        </authorList>
    </citation>
    <scope>NUCLEOTIDE SEQUENCE</scope>
    <source>
        <strain evidence="10">NC1722</strain>
    </source>
</reference>
<dbReference type="Pfam" id="PF00530">
    <property type="entry name" value="SRCR"/>
    <property type="match status" value="1"/>
</dbReference>
<feature type="disulfide bond" evidence="5">
    <location>
        <begin position="97"/>
        <end position="107"/>
    </location>
</feature>
<feature type="domain" description="SRCR" evidence="8">
    <location>
        <begin position="29"/>
        <end position="132"/>
    </location>
</feature>
<dbReference type="AlphaFoldDB" id="A0AAD7W2Y3"/>
<evidence type="ECO:0000256" key="3">
    <source>
        <dbReference type="ARBA" id="ARBA00023180"/>
    </source>
</evidence>
<dbReference type="PANTHER" id="PTHR48071:SF23">
    <property type="entry name" value="SI:CH211-150O23.3"/>
    <property type="match status" value="1"/>
</dbReference>
<dbReference type="Gene3D" id="3.10.250.10">
    <property type="entry name" value="SRCR-like domain"/>
    <property type="match status" value="1"/>
</dbReference>
<comment type="caution">
    <text evidence="5">Lacks conserved residue(s) required for the propagation of feature annotation.</text>
</comment>
<keyword evidence="7" id="KW-0732">Signal</keyword>
<evidence type="ECO:0000256" key="6">
    <source>
        <dbReference type="SAM" id="Phobius"/>
    </source>
</evidence>
<keyword evidence="6" id="KW-0812">Transmembrane</keyword>
<dbReference type="SMART" id="SM00409">
    <property type="entry name" value="IG"/>
    <property type="match status" value="2"/>
</dbReference>
<comment type="caution">
    <text evidence="10">The sequence shown here is derived from an EMBL/GenBank/DDBJ whole genome shotgun (WGS) entry which is preliminary data.</text>
</comment>
<gene>
    <name evidence="10" type="ORF">AAFF_G00259960</name>
</gene>
<dbReference type="Gene3D" id="2.60.40.10">
    <property type="entry name" value="Immunoglobulins"/>
    <property type="match status" value="2"/>
</dbReference>
<feature type="chain" id="PRO_5042133552" evidence="7">
    <location>
        <begin position="20"/>
        <end position="401"/>
    </location>
</feature>
<dbReference type="PROSITE" id="PS50835">
    <property type="entry name" value="IG_LIKE"/>
    <property type="match status" value="1"/>
</dbReference>
<dbReference type="FunFam" id="2.60.40.10:FF:000033">
    <property type="entry name" value="Killer cell immunoglobulin-like receptor"/>
    <property type="match status" value="1"/>
</dbReference>
<dbReference type="PANTHER" id="PTHR48071">
    <property type="entry name" value="SRCR DOMAIN-CONTAINING PROTEIN"/>
    <property type="match status" value="1"/>
</dbReference>
<dbReference type="FunFam" id="3.10.250.10:FF:000009">
    <property type="entry name" value="WC1"/>
    <property type="match status" value="1"/>
</dbReference>
<dbReference type="SUPFAM" id="SSF56487">
    <property type="entry name" value="SRCR-like"/>
    <property type="match status" value="1"/>
</dbReference>
<proteinExistence type="predicted"/>
<keyword evidence="4" id="KW-0393">Immunoglobulin domain</keyword>
<dbReference type="GO" id="GO:0004252">
    <property type="term" value="F:serine-type endopeptidase activity"/>
    <property type="evidence" value="ECO:0007669"/>
    <property type="project" value="TreeGrafter"/>
</dbReference>
<dbReference type="SMART" id="SM00202">
    <property type="entry name" value="SR"/>
    <property type="match status" value="1"/>
</dbReference>
<accession>A0AAD7W2Y3</accession>
<dbReference type="Proteomes" id="UP001221898">
    <property type="component" value="Unassembled WGS sequence"/>
</dbReference>
<evidence type="ECO:0000256" key="5">
    <source>
        <dbReference type="PROSITE-ProRule" id="PRU00196"/>
    </source>
</evidence>
<feature type="transmembrane region" description="Helical" evidence="6">
    <location>
        <begin position="350"/>
        <end position="370"/>
    </location>
</feature>
<keyword evidence="2 5" id="KW-1015">Disulfide bond</keyword>
<evidence type="ECO:0000256" key="1">
    <source>
        <dbReference type="ARBA" id="ARBA00022737"/>
    </source>
</evidence>
<dbReference type="EMBL" id="JAINUG010000353">
    <property type="protein sequence ID" value="KAJ8377438.1"/>
    <property type="molecule type" value="Genomic_DNA"/>
</dbReference>
<dbReference type="InterPro" id="IPR001190">
    <property type="entry name" value="SRCR"/>
</dbReference>
<dbReference type="InterPro" id="IPR036179">
    <property type="entry name" value="Ig-like_dom_sf"/>
</dbReference>
<evidence type="ECO:0000256" key="7">
    <source>
        <dbReference type="SAM" id="SignalP"/>
    </source>
</evidence>
<protein>
    <submittedName>
        <fullName evidence="10">Uncharacterized protein</fullName>
    </submittedName>
</protein>
<dbReference type="GO" id="GO:0031638">
    <property type="term" value="P:zymogen activation"/>
    <property type="evidence" value="ECO:0007669"/>
    <property type="project" value="TreeGrafter"/>
</dbReference>
<feature type="domain" description="Ig-like" evidence="9">
    <location>
        <begin position="138"/>
        <end position="211"/>
    </location>
</feature>
<dbReference type="InterPro" id="IPR007110">
    <property type="entry name" value="Ig-like_dom"/>
</dbReference>
<keyword evidence="3" id="KW-0325">Glycoprotein</keyword>
<dbReference type="GO" id="GO:0005886">
    <property type="term" value="C:plasma membrane"/>
    <property type="evidence" value="ECO:0007669"/>
    <property type="project" value="TreeGrafter"/>
</dbReference>
<name>A0AAD7W2Y3_9TELE</name>
<evidence type="ECO:0000313" key="10">
    <source>
        <dbReference type="EMBL" id="KAJ8377438.1"/>
    </source>
</evidence>
<sequence length="401" mass="44143">MMRTIVLALMLVLLGITLALGNVAEALPVRLVDGRNCSGRVEVYRSHQWGTVCGRGWDLRDADVVCRELGCGWATGAPRNALFGKGSGVIWLTGVQCSGDEDELAQCHTRRIWSAAEESHCSHRDDAAAECSGPLERPVLSLLSDQSVFSPGEAMHLSCSAPPSSYYITNFYLYKKGKASPLASLRATPPQARAELTVTDMEAPQEGSYSCVYRVQGRHALHSPPSNPINITVVELHTPEIWHNVSLAAPPARVVRGHSFSVTCSTLSHQYPGSSIQLRLVRTNGMVRQSMPAFTPSVTFTFPNAQTSHEGYYYCLHRVQLGGRVFTSRESQPLPIILTEPTPLLSAMEVSWLVSAVVFVVVVLVIMVVVHRLRKRKETPTELERDHRTCVENTYIALPIK</sequence>
<keyword evidence="1" id="KW-0677">Repeat</keyword>
<keyword evidence="6" id="KW-0472">Membrane</keyword>
<feature type="signal peptide" evidence="7">
    <location>
        <begin position="1"/>
        <end position="19"/>
    </location>
</feature>
<organism evidence="10 11">
    <name type="scientific">Aldrovandia affinis</name>
    <dbReference type="NCBI Taxonomy" id="143900"/>
    <lineage>
        <taxon>Eukaryota</taxon>
        <taxon>Metazoa</taxon>
        <taxon>Chordata</taxon>
        <taxon>Craniata</taxon>
        <taxon>Vertebrata</taxon>
        <taxon>Euteleostomi</taxon>
        <taxon>Actinopterygii</taxon>
        <taxon>Neopterygii</taxon>
        <taxon>Teleostei</taxon>
        <taxon>Notacanthiformes</taxon>
        <taxon>Halosauridae</taxon>
        <taxon>Aldrovandia</taxon>
    </lineage>
</organism>
<evidence type="ECO:0000259" key="9">
    <source>
        <dbReference type="PROSITE" id="PS50835"/>
    </source>
</evidence>
<dbReference type="InterPro" id="IPR013783">
    <property type="entry name" value="Ig-like_fold"/>
</dbReference>
<dbReference type="SUPFAM" id="SSF48726">
    <property type="entry name" value="Immunoglobulin"/>
    <property type="match status" value="2"/>
</dbReference>